<evidence type="ECO:0000313" key="7">
    <source>
        <dbReference type="EMBL" id="KKK98218.1"/>
    </source>
</evidence>
<sequence>MELVKNAETSGGYAKEMSDKFLKKEQEIIGGRIAQKNVVITTAHVFGKKAPILITEEMVRQMKKGSVIIDLAAEQGGNCELTEAGKNVVKHDITICGKMNLPATLPIDASRMYSRNITTFFRHLYKTLYKTRDGGLDFEDEITKSTCITHKGEVVNKIVKKLLRKEEQTRD</sequence>
<evidence type="ECO:0000259" key="6">
    <source>
        <dbReference type="SMART" id="SM01002"/>
    </source>
</evidence>
<gene>
    <name evidence="7" type="ORF">LCGC14_2644970</name>
</gene>
<comment type="catalytic activity">
    <reaction evidence="5">
        <text>NAD(+) + NADPH + H(+)(in) = NADH + NADP(+) + H(+)(out)</text>
        <dbReference type="Rhea" id="RHEA:47992"/>
        <dbReference type="ChEBI" id="CHEBI:15378"/>
        <dbReference type="ChEBI" id="CHEBI:57540"/>
        <dbReference type="ChEBI" id="CHEBI:57783"/>
        <dbReference type="ChEBI" id="CHEBI:57945"/>
        <dbReference type="ChEBI" id="CHEBI:58349"/>
        <dbReference type="EC" id="7.1.1.1"/>
    </reaction>
</comment>
<dbReference type="AlphaFoldDB" id="A0A0F8ZWG8"/>
<proteinExistence type="predicted"/>
<keyword evidence="3" id="KW-1278">Translocase</keyword>
<evidence type="ECO:0000256" key="1">
    <source>
        <dbReference type="ARBA" id="ARBA00012943"/>
    </source>
</evidence>
<keyword evidence="2" id="KW-0521">NADP</keyword>
<dbReference type="GO" id="GO:0005886">
    <property type="term" value="C:plasma membrane"/>
    <property type="evidence" value="ECO:0007669"/>
    <property type="project" value="TreeGrafter"/>
</dbReference>
<dbReference type="SMART" id="SM01002">
    <property type="entry name" value="AlaDh_PNT_C"/>
    <property type="match status" value="1"/>
</dbReference>
<dbReference type="PANTHER" id="PTHR10160:SF19">
    <property type="entry name" value="PROTON-TRANSLOCATING NAD(P)(+) TRANSHYDROGENASE"/>
    <property type="match status" value="1"/>
</dbReference>
<dbReference type="Pfam" id="PF01262">
    <property type="entry name" value="AlaDh_PNT_C"/>
    <property type="match status" value="1"/>
</dbReference>
<keyword evidence="4" id="KW-0520">NAD</keyword>
<comment type="caution">
    <text evidence="7">The sequence shown here is derived from an EMBL/GenBank/DDBJ whole genome shotgun (WGS) entry which is preliminary data.</text>
</comment>
<evidence type="ECO:0000256" key="5">
    <source>
        <dbReference type="ARBA" id="ARBA00048202"/>
    </source>
</evidence>
<evidence type="ECO:0000256" key="3">
    <source>
        <dbReference type="ARBA" id="ARBA00022967"/>
    </source>
</evidence>
<feature type="non-terminal residue" evidence="7">
    <location>
        <position position="1"/>
    </location>
</feature>
<dbReference type="PANTHER" id="PTHR10160">
    <property type="entry name" value="NAD(P) TRANSHYDROGENASE"/>
    <property type="match status" value="1"/>
</dbReference>
<protein>
    <recommendedName>
        <fullName evidence="1">proton-translocating NAD(P)(+) transhydrogenase</fullName>
        <ecNumber evidence="1">7.1.1.1</ecNumber>
    </recommendedName>
</protein>
<dbReference type="SUPFAM" id="SSF51735">
    <property type="entry name" value="NAD(P)-binding Rossmann-fold domains"/>
    <property type="match status" value="1"/>
</dbReference>
<dbReference type="GO" id="GO:0050661">
    <property type="term" value="F:NADP binding"/>
    <property type="evidence" value="ECO:0007669"/>
    <property type="project" value="TreeGrafter"/>
</dbReference>
<organism evidence="7">
    <name type="scientific">marine sediment metagenome</name>
    <dbReference type="NCBI Taxonomy" id="412755"/>
    <lineage>
        <taxon>unclassified sequences</taxon>
        <taxon>metagenomes</taxon>
        <taxon>ecological metagenomes</taxon>
    </lineage>
</organism>
<dbReference type="InterPro" id="IPR007698">
    <property type="entry name" value="AlaDH/PNT_NAD(H)-bd"/>
</dbReference>
<reference evidence="7" key="1">
    <citation type="journal article" date="2015" name="Nature">
        <title>Complex archaea that bridge the gap between prokaryotes and eukaryotes.</title>
        <authorList>
            <person name="Spang A."/>
            <person name="Saw J.H."/>
            <person name="Jorgensen S.L."/>
            <person name="Zaremba-Niedzwiedzka K."/>
            <person name="Martijn J."/>
            <person name="Lind A.E."/>
            <person name="van Eijk R."/>
            <person name="Schleper C."/>
            <person name="Guy L."/>
            <person name="Ettema T.J."/>
        </authorList>
    </citation>
    <scope>NUCLEOTIDE SEQUENCE</scope>
</reference>
<dbReference type="Gene3D" id="3.40.50.720">
    <property type="entry name" value="NAD(P)-binding Rossmann-like Domain"/>
    <property type="match status" value="1"/>
</dbReference>
<dbReference type="EMBL" id="LAZR01045713">
    <property type="protein sequence ID" value="KKK98218.1"/>
    <property type="molecule type" value="Genomic_DNA"/>
</dbReference>
<accession>A0A0F8ZWG8</accession>
<dbReference type="InterPro" id="IPR036291">
    <property type="entry name" value="NAD(P)-bd_dom_sf"/>
</dbReference>
<evidence type="ECO:0000256" key="4">
    <source>
        <dbReference type="ARBA" id="ARBA00023027"/>
    </source>
</evidence>
<dbReference type="GO" id="GO:0006740">
    <property type="term" value="P:NADPH regeneration"/>
    <property type="evidence" value="ECO:0007669"/>
    <property type="project" value="TreeGrafter"/>
</dbReference>
<evidence type="ECO:0000256" key="2">
    <source>
        <dbReference type="ARBA" id="ARBA00022857"/>
    </source>
</evidence>
<dbReference type="GO" id="GO:0008750">
    <property type="term" value="F:proton-translocating NAD(P)+ transhydrogenase activity"/>
    <property type="evidence" value="ECO:0007669"/>
    <property type="project" value="UniProtKB-EC"/>
</dbReference>
<feature type="domain" description="Alanine dehydrogenase/pyridine nucleotide transhydrogenase NAD(H)-binding" evidence="6">
    <location>
        <begin position="1"/>
        <end position="97"/>
    </location>
</feature>
<name>A0A0F8ZWG8_9ZZZZ</name>
<dbReference type="EC" id="7.1.1.1" evidence="1"/>